<feature type="transmembrane region" description="Helical" evidence="1">
    <location>
        <begin position="104"/>
        <end position="127"/>
    </location>
</feature>
<feature type="transmembrane region" description="Helical" evidence="1">
    <location>
        <begin position="79"/>
        <end position="97"/>
    </location>
</feature>
<name>A0A521ESU6_9RHOB</name>
<keyword evidence="1" id="KW-0472">Membrane</keyword>
<dbReference type="NCBIfam" id="NF037969">
    <property type="entry name" value="SemiSWEET_3"/>
    <property type="match status" value="1"/>
</dbReference>
<reference evidence="2 3" key="1">
    <citation type="submission" date="2017-05" db="EMBL/GenBank/DDBJ databases">
        <authorList>
            <person name="Varghese N."/>
            <person name="Submissions S."/>
        </authorList>
    </citation>
    <scope>NUCLEOTIDE SEQUENCE [LARGE SCALE GENOMIC DNA]</scope>
    <source>
        <strain evidence="2 3">DSM 28009</strain>
    </source>
</reference>
<dbReference type="EMBL" id="FXTE01000013">
    <property type="protein sequence ID" value="SMO87028.1"/>
    <property type="molecule type" value="Genomic_DNA"/>
</dbReference>
<evidence type="ECO:0000313" key="3">
    <source>
        <dbReference type="Proteomes" id="UP000319555"/>
    </source>
</evidence>
<gene>
    <name evidence="2" type="ORF">SAMN06265380_11390</name>
</gene>
<dbReference type="AlphaFoldDB" id="A0A521ESU6"/>
<protein>
    <submittedName>
        <fullName evidence="2">Uncharacterized conserved protein, contains PQ loop repeat</fullName>
    </submittedName>
</protein>
<accession>A0A521ESU6</accession>
<evidence type="ECO:0000256" key="1">
    <source>
        <dbReference type="SAM" id="Phobius"/>
    </source>
</evidence>
<keyword evidence="3" id="KW-1185">Reference proteome</keyword>
<feature type="transmembrane region" description="Helical" evidence="1">
    <location>
        <begin position="46"/>
        <end position="67"/>
    </location>
</feature>
<dbReference type="Proteomes" id="UP000319555">
    <property type="component" value="Unassembled WGS sequence"/>
</dbReference>
<proteinExistence type="predicted"/>
<organism evidence="2 3">
    <name type="scientific">Ruegeria faecimaris</name>
    <dbReference type="NCBI Taxonomy" id="686389"/>
    <lineage>
        <taxon>Bacteria</taxon>
        <taxon>Pseudomonadati</taxon>
        <taxon>Pseudomonadota</taxon>
        <taxon>Alphaproteobacteria</taxon>
        <taxon>Rhodobacterales</taxon>
        <taxon>Roseobacteraceae</taxon>
        <taxon>Ruegeria</taxon>
    </lineage>
</organism>
<keyword evidence="1" id="KW-0812">Transmembrane</keyword>
<dbReference type="Gene3D" id="1.20.1280.290">
    <property type="match status" value="1"/>
</dbReference>
<evidence type="ECO:0000313" key="2">
    <source>
        <dbReference type="EMBL" id="SMO87028.1"/>
    </source>
</evidence>
<dbReference type="RefSeq" id="WP_246097298.1">
    <property type="nucleotide sequence ID" value="NZ_FXTE01000013.1"/>
</dbReference>
<keyword evidence="1" id="KW-1133">Transmembrane helix</keyword>
<sequence length="129" mass="14407">MRIYRMVLKRVVAAYGKDRGLTLAETFGQKFIKSNLGLVMKHFEGFMVFVGILGPFATLPQLVKLFFTHSQHASGQSLLTWSLYAALSLLWFIYGLIVKKLPIYVGNGISMVLNLLMVLGILIHAGVTF</sequence>